<gene>
    <name evidence="1" type="ORF">ACFYXQ_09420</name>
</gene>
<accession>A0ABW6RVG1</accession>
<organism evidence="1 2">
    <name type="scientific">Nocardia jiangxiensis</name>
    <dbReference type="NCBI Taxonomy" id="282685"/>
    <lineage>
        <taxon>Bacteria</taxon>
        <taxon>Bacillati</taxon>
        <taxon>Actinomycetota</taxon>
        <taxon>Actinomycetes</taxon>
        <taxon>Mycobacteriales</taxon>
        <taxon>Nocardiaceae</taxon>
        <taxon>Nocardia</taxon>
    </lineage>
</organism>
<evidence type="ECO:0000313" key="1">
    <source>
        <dbReference type="EMBL" id="MFF3567982.1"/>
    </source>
</evidence>
<dbReference type="Proteomes" id="UP001601992">
    <property type="component" value="Unassembled WGS sequence"/>
</dbReference>
<keyword evidence="2" id="KW-1185">Reference proteome</keyword>
<dbReference type="RefSeq" id="WP_245567612.1">
    <property type="nucleotide sequence ID" value="NZ_JBIAQY010000003.1"/>
</dbReference>
<protein>
    <submittedName>
        <fullName evidence="1">Uncharacterized protein</fullName>
    </submittedName>
</protein>
<comment type="caution">
    <text evidence="1">The sequence shown here is derived from an EMBL/GenBank/DDBJ whole genome shotgun (WGS) entry which is preliminary data.</text>
</comment>
<evidence type="ECO:0000313" key="2">
    <source>
        <dbReference type="Proteomes" id="UP001601992"/>
    </source>
</evidence>
<sequence length="65" mass="7529">MTDNVLDSGSHIRMQIRTFGQLLDRFAGRFRAINVVHYRVESFTVGYQPIEHPTRIRASQNIVDP</sequence>
<proteinExistence type="predicted"/>
<name>A0ABW6RVG1_9NOCA</name>
<dbReference type="EMBL" id="JBIAQY010000003">
    <property type="protein sequence ID" value="MFF3567982.1"/>
    <property type="molecule type" value="Genomic_DNA"/>
</dbReference>
<reference evidence="1 2" key="1">
    <citation type="submission" date="2024-10" db="EMBL/GenBank/DDBJ databases">
        <title>The Natural Products Discovery Center: Release of the First 8490 Sequenced Strains for Exploring Actinobacteria Biosynthetic Diversity.</title>
        <authorList>
            <person name="Kalkreuter E."/>
            <person name="Kautsar S.A."/>
            <person name="Yang D."/>
            <person name="Bader C.D."/>
            <person name="Teijaro C.N."/>
            <person name="Fluegel L."/>
            <person name="Davis C.M."/>
            <person name="Simpson J.R."/>
            <person name="Lauterbach L."/>
            <person name="Steele A.D."/>
            <person name="Gui C."/>
            <person name="Meng S."/>
            <person name="Li G."/>
            <person name="Viehrig K."/>
            <person name="Ye F."/>
            <person name="Su P."/>
            <person name="Kiefer A.F."/>
            <person name="Nichols A."/>
            <person name="Cepeda A.J."/>
            <person name="Yan W."/>
            <person name="Fan B."/>
            <person name="Jiang Y."/>
            <person name="Adhikari A."/>
            <person name="Zheng C.-J."/>
            <person name="Schuster L."/>
            <person name="Cowan T.M."/>
            <person name="Smanski M.J."/>
            <person name="Chevrette M.G."/>
            <person name="De Carvalho L.P.S."/>
            <person name="Shen B."/>
        </authorList>
    </citation>
    <scope>NUCLEOTIDE SEQUENCE [LARGE SCALE GENOMIC DNA]</scope>
    <source>
        <strain evidence="1 2">NPDC002593</strain>
    </source>
</reference>